<dbReference type="GO" id="GO:0006606">
    <property type="term" value="P:protein import into nucleus"/>
    <property type="evidence" value="ECO:0007669"/>
    <property type="project" value="TreeGrafter"/>
</dbReference>
<dbReference type="InterPro" id="IPR027417">
    <property type="entry name" value="P-loop_NTPase"/>
</dbReference>
<protein>
    <submittedName>
        <fullName evidence="8">Uncharacterized protein</fullName>
    </submittedName>
</protein>
<proteinExistence type="inferred from homology"/>
<dbReference type="PRINTS" id="PR00449">
    <property type="entry name" value="RASTRNSFRMNG"/>
</dbReference>
<keyword evidence="7" id="KW-0539">Nucleus</keyword>
<evidence type="ECO:0000256" key="2">
    <source>
        <dbReference type="ARBA" id="ARBA00008028"/>
    </source>
</evidence>
<evidence type="ECO:0000256" key="3">
    <source>
        <dbReference type="ARBA" id="ARBA00022448"/>
    </source>
</evidence>
<sequence>MELSPSRPRNQTYKCLLLGDSGVGKSTFLRRHATGKFTEQHVPTRGLLVHTVLLQADYQAVALELWDVAGDARHGGLQNGYYFHAKCAIVMFDLSAESSAASVVQWLREVDDICDLQISVVICGNKADLKPMPQKLLYRRHRSIDYCEISARAAWNLDEPLKFLCRRLLNKSNLVLISQPIVKAMPGCLLDEQKIRRRVVDIRKRALPEQNDEMETSTATKSHVIVLN</sequence>
<dbReference type="GO" id="GO:0005525">
    <property type="term" value="F:GTP binding"/>
    <property type="evidence" value="ECO:0007669"/>
    <property type="project" value="UniProtKB-KW"/>
</dbReference>
<comment type="caution">
    <text evidence="8">The sequence shown here is derived from an EMBL/GenBank/DDBJ whole genome shotgun (WGS) entry which is preliminary data.</text>
</comment>
<keyword evidence="9" id="KW-1185">Reference proteome</keyword>
<keyword evidence="4" id="KW-0547">Nucleotide-binding</keyword>
<dbReference type="GO" id="GO:0000054">
    <property type="term" value="P:ribosomal subunit export from nucleus"/>
    <property type="evidence" value="ECO:0007669"/>
    <property type="project" value="TreeGrafter"/>
</dbReference>
<evidence type="ECO:0000256" key="6">
    <source>
        <dbReference type="ARBA" id="ARBA00023134"/>
    </source>
</evidence>
<accession>A0A9P9Z0T6</accession>
<comment type="subcellular location">
    <subcellularLocation>
        <location evidence="1">Nucleus</location>
    </subcellularLocation>
</comment>
<dbReference type="Proteomes" id="UP001059596">
    <property type="component" value="Chromosome 3R"/>
</dbReference>
<comment type="similarity">
    <text evidence="2">Belongs to the small GTPase superfamily. Ran family.</text>
</comment>
<dbReference type="InterPro" id="IPR001806">
    <property type="entry name" value="Small_GTPase"/>
</dbReference>
<dbReference type="SUPFAM" id="SSF52540">
    <property type="entry name" value="P-loop containing nucleoside triphosphate hydrolases"/>
    <property type="match status" value="1"/>
</dbReference>
<dbReference type="EMBL" id="JAMKOV010000001">
    <property type="protein sequence ID" value="KAI8046423.1"/>
    <property type="molecule type" value="Genomic_DNA"/>
</dbReference>
<dbReference type="GO" id="GO:0003924">
    <property type="term" value="F:GTPase activity"/>
    <property type="evidence" value="ECO:0007669"/>
    <property type="project" value="InterPro"/>
</dbReference>
<evidence type="ECO:0000256" key="4">
    <source>
        <dbReference type="ARBA" id="ARBA00022741"/>
    </source>
</evidence>
<dbReference type="AlphaFoldDB" id="A0A9P9Z0T6"/>
<dbReference type="FunFam" id="3.40.50.300:FF:001447">
    <property type="entry name" value="Ras-related protein Rab-1B"/>
    <property type="match status" value="1"/>
</dbReference>
<dbReference type="SMART" id="SM00174">
    <property type="entry name" value="RHO"/>
    <property type="match status" value="1"/>
</dbReference>
<evidence type="ECO:0000256" key="5">
    <source>
        <dbReference type="ARBA" id="ARBA00022927"/>
    </source>
</evidence>
<reference evidence="8" key="1">
    <citation type="journal article" date="2023" name="Genome Biol. Evol.">
        <title>Long-read-based Genome Assembly of Drosophila gunungcola Reveals Fewer Chemosensory Genes in Flower-breeding Species.</title>
        <authorList>
            <person name="Negi A."/>
            <person name="Liao B.Y."/>
            <person name="Yeh S.D."/>
        </authorList>
    </citation>
    <scope>NUCLEOTIDE SEQUENCE</scope>
    <source>
        <strain evidence="8">Sukarami</strain>
    </source>
</reference>
<dbReference type="InterPro" id="IPR002041">
    <property type="entry name" value="Ran_GTPase"/>
</dbReference>
<dbReference type="InterPro" id="IPR005225">
    <property type="entry name" value="Small_GTP-bd"/>
</dbReference>
<dbReference type="OrthoDB" id="48625at2759"/>
<keyword evidence="3" id="KW-0813">Transport</keyword>
<keyword evidence="5" id="KW-0653">Protein transport</keyword>
<dbReference type="GO" id="GO:0005737">
    <property type="term" value="C:cytoplasm"/>
    <property type="evidence" value="ECO:0007669"/>
    <property type="project" value="TreeGrafter"/>
</dbReference>
<evidence type="ECO:0000256" key="7">
    <source>
        <dbReference type="ARBA" id="ARBA00023242"/>
    </source>
</evidence>
<keyword evidence="6" id="KW-0342">GTP-binding</keyword>
<name>A0A9P9Z0T6_9MUSC</name>
<gene>
    <name evidence="8" type="ORF">M5D96_002627</name>
</gene>
<dbReference type="SMART" id="SM00176">
    <property type="entry name" value="RAN"/>
    <property type="match status" value="1"/>
</dbReference>
<dbReference type="PROSITE" id="PS51419">
    <property type="entry name" value="RAB"/>
    <property type="match status" value="1"/>
</dbReference>
<dbReference type="Gene3D" id="3.40.50.300">
    <property type="entry name" value="P-loop containing nucleotide triphosphate hydrolases"/>
    <property type="match status" value="1"/>
</dbReference>
<evidence type="ECO:0000256" key="1">
    <source>
        <dbReference type="ARBA" id="ARBA00004123"/>
    </source>
</evidence>
<evidence type="ECO:0000313" key="8">
    <source>
        <dbReference type="EMBL" id="KAI8046423.1"/>
    </source>
</evidence>
<organism evidence="8 9">
    <name type="scientific">Drosophila gunungcola</name>
    <name type="common">fruit fly</name>
    <dbReference type="NCBI Taxonomy" id="103775"/>
    <lineage>
        <taxon>Eukaryota</taxon>
        <taxon>Metazoa</taxon>
        <taxon>Ecdysozoa</taxon>
        <taxon>Arthropoda</taxon>
        <taxon>Hexapoda</taxon>
        <taxon>Insecta</taxon>
        <taxon>Pterygota</taxon>
        <taxon>Neoptera</taxon>
        <taxon>Endopterygota</taxon>
        <taxon>Diptera</taxon>
        <taxon>Brachycera</taxon>
        <taxon>Muscomorpha</taxon>
        <taxon>Ephydroidea</taxon>
        <taxon>Drosophilidae</taxon>
        <taxon>Drosophila</taxon>
        <taxon>Sophophora</taxon>
    </lineage>
</organism>
<dbReference type="Pfam" id="PF00071">
    <property type="entry name" value="Ras"/>
    <property type="match status" value="1"/>
</dbReference>
<dbReference type="PANTHER" id="PTHR24071">
    <property type="entry name" value="RAN GTPASE"/>
    <property type="match status" value="1"/>
</dbReference>
<dbReference type="SMART" id="SM00175">
    <property type="entry name" value="RAB"/>
    <property type="match status" value="1"/>
</dbReference>
<evidence type="ECO:0000313" key="9">
    <source>
        <dbReference type="Proteomes" id="UP001059596"/>
    </source>
</evidence>
<dbReference type="GO" id="GO:0005634">
    <property type="term" value="C:nucleus"/>
    <property type="evidence" value="ECO:0007669"/>
    <property type="project" value="UniProtKB-SubCell"/>
</dbReference>
<dbReference type="SMART" id="SM00173">
    <property type="entry name" value="RAS"/>
    <property type="match status" value="1"/>
</dbReference>
<dbReference type="PANTHER" id="PTHR24071:SF0">
    <property type="entry name" value="GTP-BINDING NUCLEAR PROTEIN RAN"/>
    <property type="match status" value="1"/>
</dbReference>
<dbReference type="NCBIfam" id="TIGR00231">
    <property type="entry name" value="small_GTP"/>
    <property type="match status" value="1"/>
</dbReference>